<sequence>HIWLELEAWAISLAWVHLKNETRAVITLQDLCTAILHKTRQEWLRAQQDYIKGLVRQSTLENLRLLLTSTKETYDMIKALTHVYQEGFYGVIWVEHCKKICEWENSTGIMRAKKRGAEECDPVNELIYKNPQGKKEN</sequence>
<reference evidence="1 2" key="1">
    <citation type="submission" date="2021-06" db="EMBL/GenBank/DDBJ databases">
        <authorList>
            <person name="Kallberg Y."/>
            <person name="Tangrot J."/>
            <person name="Rosling A."/>
        </authorList>
    </citation>
    <scope>NUCLEOTIDE SEQUENCE [LARGE SCALE GENOMIC DNA]</scope>
    <source>
        <strain evidence="1 2">120-4 pot B 10/14</strain>
    </source>
</reference>
<protein>
    <submittedName>
        <fullName evidence="1">18668_t:CDS:1</fullName>
    </submittedName>
</protein>
<organism evidence="1 2">
    <name type="scientific">Gigaspora margarita</name>
    <dbReference type="NCBI Taxonomy" id="4874"/>
    <lineage>
        <taxon>Eukaryota</taxon>
        <taxon>Fungi</taxon>
        <taxon>Fungi incertae sedis</taxon>
        <taxon>Mucoromycota</taxon>
        <taxon>Glomeromycotina</taxon>
        <taxon>Glomeromycetes</taxon>
        <taxon>Diversisporales</taxon>
        <taxon>Gigasporaceae</taxon>
        <taxon>Gigaspora</taxon>
    </lineage>
</organism>
<accession>A0ABN7WCY5</accession>
<feature type="non-terminal residue" evidence="1">
    <location>
        <position position="1"/>
    </location>
</feature>
<dbReference type="Proteomes" id="UP000789901">
    <property type="component" value="Unassembled WGS sequence"/>
</dbReference>
<evidence type="ECO:0000313" key="1">
    <source>
        <dbReference type="EMBL" id="CAG8826906.1"/>
    </source>
</evidence>
<proteinExistence type="predicted"/>
<keyword evidence="2" id="KW-1185">Reference proteome</keyword>
<name>A0ABN7WCY5_GIGMA</name>
<evidence type="ECO:0000313" key="2">
    <source>
        <dbReference type="Proteomes" id="UP000789901"/>
    </source>
</evidence>
<dbReference type="EMBL" id="CAJVQB010039017">
    <property type="protein sequence ID" value="CAG8826906.1"/>
    <property type="molecule type" value="Genomic_DNA"/>
</dbReference>
<gene>
    <name evidence="1" type="ORF">GMARGA_LOCUS29251</name>
</gene>
<comment type="caution">
    <text evidence="1">The sequence shown here is derived from an EMBL/GenBank/DDBJ whole genome shotgun (WGS) entry which is preliminary data.</text>
</comment>